<sequence length="412" mass="46029">MKYLLIKDGRVIDPKNNIDQTLDILIKDEKIIALGKRIKFKEAQVIWAEGKIVCPGLVDIHVHAREPGQERKETIRTLSRAAANGGFTTVVACPNTIPPIDTKKRVREVLNLAKRKSLVNFYTYACITKGMKGKEVVNVKGIKEAGSVGLTDDGLLVKDRKVMKEAVKEAFKWNIPVCPHCEENEGKRESEAKYLREYIQFILKKIPARFHIMHLSLKESVSLMEKAKGDGLPISCEATPHHFLLSERDYEKYGVSPPLRSKEDVSAIQEGLKRDIIDVIASDHAPHTPEEKAGPNPPPGFIGLETTLGLVLTYLVEPGLLSLSDAIRKMTIAPVRILGIKGGELRESFPADITIIDPELEWVVDVSKFESKGRNCPFAGWRLKGRAVMTIVRGRIIMSRMKGIKGRFTPKD</sequence>
<evidence type="ECO:0000259" key="7">
    <source>
        <dbReference type="Pfam" id="PF01979"/>
    </source>
</evidence>
<dbReference type="NCBIfam" id="TIGR00857">
    <property type="entry name" value="pyrC_multi"/>
    <property type="match status" value="1"/>
</dbReference>
<dbReference type="InterPro" id="IPR032466">
    <property type="entry name" value="Metal_Hydrolase"/>
</dbReference>
<keyword evidence="6" id="KW-0665">Pyrimidine biosynthesis</keyword>
<feature type="domain" description="Amidohydrolase-related" evidence="7">
    <location>
        <begin position="52"/>
        <end position="396"/>
    </location>
</feature>
<dbReference type="Pfam" id="PF01979">
    <property type="entry name" value="Amidohydro_1"/>
    <property type="match status" value="1"/>
</dbReference>
<dbReference type="InterPro" id="IPR006680">
    <property type="entry name" value="Amidohydro-rel"/>
</dbReference>
<organism evidence="8">
    <name type="scientific">candidate division WOR-3 bacterium</name>
    <dbReference type="NCBI Taxonomy" id="2052148"/>
    <lineage>
        <taxon>Bacteria</taxon>
        <taxon>Bacteria division WOR-3</taxon>
    </lineage>
</organism>
<dbReference type="GO" id="GO:0046872">
    <property type="term" value="F:metal ion binding"/>
    <property type="evidence" value="ECO:0007669"/>
    <property type="project" value="UniProtKB-KW"/>
</dbReference>
<accession>A0A7C3UX58</accession>
<dbReference type="PROSITE" id="PS00483">
    <property type="entry name" value="DIHYDROOROTASE_2"/>
    <property type="match status" value="1"/>
</dbReference>
<dbReference type="InterPro" id="IPR011059">
    <property type="entry name" value="Metal-dep_hydrolase_composite"/>
</dbReference>
<dbReference type="CDD" id="cd01317">
    <property type="entry name" value="DHOase_IIa"/>
    <property type="match status" value="1"/>
</dbReference>
<dbReference type="SUPFAM" id="SSF51338">
    <property type="entry name" value="Composite domain of metallo-dependent hydrolases"/>
    <property type="match status" value="1"/>
</dbReference>
<comment type="function">
    <text evidence="2">Catalyzes the reversible cyclization of carbamoyl aspartate to dihydroorotate.</text>
</comment>
<dbReference type="EMBL" id="DTMQ01000040">
    <property type="protein sequence ID" value="HGE99641.1"/>
    <property type="molecule type" value="Genomic_DNA"/>
</dbReference>
<name>A0A7C3UX58_UNCW3</name>
<keyword evidence="4" id="KW-0479">Metal-binding</keyword>
<dbReference type="SUPFAM" id="SSF51556">
    <property type="entry name" value="Metallo-dependent hydrolases"/>
    <property type="match status" value="1"/>
</dbReference>
<dbReference type="GO" id="GO:0004038">
    <property type="term" value="F:allantoinase activity"/>
    <property type="evidence" value="ECO:0007669"/>
    <property type="project" value="TreeGrafter"/>
</dbReference>
<evidence type="ECO:0000313" key="8">
    <source>
        <dbReference type="EMBL" id="HGE99641.1"/>
    </source>
</evidence>
<evidence type="ECO:0000256" key="1">
    <source>
        <dbReference type="ARBA" id="ARBA00001947"/>
    </source>
</evidence>
<dbReference type="GO" id="GO:0005737">
    <property type="term" value="C:cytoplasm"/>
    <property type="evidence" value="ECO:0007669"/>
    <property type="project" value="TreeGrafter"/>
</dbReference>
<dbReference type="GO" id="GO:0006145">
    <property type="term" value="P:purine nucleobase catabolic process"/>
    <property type="evidence" value="ECO:0007669"/>
    <property type="project" value="TreeGrafter"/>
</dbReference>
<dbReference type="InterPro" id="IPR004722">
    <property type="entry name" value="DHOase"/>
</dbReference>
<dbReference type="Gene3D" id="3.20.20.140">
    <property type="entry name" value="Metal-dependent hydrolases"/>
    <property type="match status" value="1"/>
</dbReference>
<dbReference type="InterPro" id="IPR002195">
    <property type="entry name" value="Dihydroorotase_CS"/>
</dbReference>
<dbReference type="PANTHER" id="PTHR43668:SF2">
    <property type="entry name" value="ALLANTOINASE"/>
    <property type="match status" value="1"/>
</dbReference>
<dbReference type="Gene3D" id="2.30.40.10">
    <property type="entry name" value="Urease, subunit C, domain 1"/>
    <property type="match status" value="1"/>
</dbReference>
<dbReference type="PANTHER" id="PTHR43668">
    <property type="entry name" value="ALLANTOINASE"/>
    <property type="match status" value="1"/>
</dbReference>
<keyword evidence="5" id="KW-0378">Hydrolase</keyword>
<dbReference type="GO" id="GO:0004151">
    <property type="term" value="F:dihydroorotase activity"/>
    <property type="evidence" value="ECO:0007669"/>
    <property type="project" value="InterPro"/>
</dbReference>
<evidence type="ECO:0000256" key="2">
    <source>
        <dbReference type="ARBA" id="ARBA00002368"/>
    </source>
</evidence>
<reference evidence="8" key="1">
    <citation type="journal article" date="2020" name="mSystems">
        <title>Genome- and Community-Level Interaction Insights into Carbon Utilization and Element Cycling Functions of Hydrothermarchaeota in Hydrothermal Sediment.</title>
        <authorList>
            <person name="Zhou Z."/>
            <person name="Liu Y."/>
            <person name="Xu W."/>
            <person name="Pan J."/>
            <person name="Luo Z.H."/>
            <person name="Li M."/>
        </authorList>
    </citation>
    <scope>NUCLEOTIDE SEQUENCE [LARGE SCALE GENOMIC DNA]</scope>
    <source>
        <strain evidence="8">SpSt-906</strain>
    </source>
</reference>
<evidence type="ECO:0000256" key="6">
    <source>
        <dbReference type="ARBA" id="ARBA00022975"/>
    </source>
</evidence>
<evidence type="ECO:0000256" key="3">
    <source>
        <dbReference type="ARBA" id="ARBA00010286"/>
    </source>
</evidence>
<comment type="similarity">
    <text evidence="3">Belongs to the metallo-dependent hydrolases superfamily. DHOase family. Class I DHOase subfamily.</text>
</comment>
<proteinExistence type="inferred from homology"/>
<dbReference type="GO" id="GO:0006221">
    <property type="term" value="P:pyrimidine nucleotide biosynthetic process"/>
    <property type="evidence" value="ECO:0007669"/>
    <property type="project" value="UniProtKB-KW"/>
</dbReference>
<dbReference type="AlphaFoldDB" id="A0A7C3UX58"/>
<evidence type="ECO:0000256" key="5">
    <source>
        <dbReference type="ARBA" id="ARBA00022801"/>
    </source>
</evidence>
<comment type="caution">
    <text evidence="8">The sequence shown here is derived from an EMBL/GenBank/DDBJ whole genome shotgun (WGS) entry which is preliminary data.</text>
</comment>
<dbReference type="InterPro" id="IPR050138">
    <property type="entry name" value="DHOase/Allantoinase_Hydrolase"/>
</dbReference>
<gene>
    <name evidence="8" type="ORF">ENX07_06195</name>
</gene>
<protein>
    <submittedName>
        <fullName evidence="8">Dihydroorotase</fullName>
    </submittedName>
</protein>
<evidence type="ECO:0000256" key="4">
    <source>
        <dbReference type="ARBA" id="ARBA00022723"/>
    </source>
</evidence>
<comment type="cofactor">
    <cofactor evidence="1">
        <name>Zn(2+)</name>
        <dbReference type="ChEBI" id="CHEBI:29105"/>
    </cofactor>
</comment>